<name>A0ABX8LFN3_9BACT</name>
<dbReference type="EMBL" id="CP077683">
    <property type="protein sequence ID" value="QXE89184.1"/>
    <property type="molecule type" value="Genomic_DNA"/>
</dbReference>
<sequence length="74" mass="8945">MDNRQYISVLASRIRYNPKTVEEVMILKTQILNEFQEQDMALNEILKRMETEQTEARIKAEHDRQFDEFMARPL</sequence>
<gene>
    <name evidence="1" type="ORF">KP001_11970</name>
</gene>
<protein>
    <recommendedName>
        <fullName evidence="3">Phage protein</fullName>
    </recommendedName>
</protein>
<organism evidence="1 2">
    <name type="scientific">Geomonas subterranea</name>
    <dbReference type="NCBI Taxonomy" id="2847989"/>
    <lineage>
        <taxon>Bacteria</taxon>
        <taxon>Pseudomonadati</taxon>
        <taxon>Thermodesulfobacteriota</taxon>
        <taxon>Desulfuromonadia</taxon>
        <taxon>Geobacterales</taxon>
        <taxon>Geobacteraceae</taxon>
        <taxon>Geomonas</taxon>
    </lineage>
</organism>
<evidence type="ECO:0000313" key="2">
    <source>
        <dbReference type="Proteomes" id="UP000683559"/>
    </source>
</evidence>
<evidence type="ECO:0000313" key="1">
    <source>
        <dbReference type="EMBL" id="QXE89184.1"/>
    </source>
</evidence>
<reference evidence="1 2" key="1">
    <citation type="submission" date="2021-06" db="EMBL/GenBank/DDBJ databases">
        <title>Gemonas diversity in paddy soil.</title>
        <authorList>
            <person name="Liu G."/>
        </authorList>
    </citation>
    <scope>NUCLEOTIDE SEQUENCE [LARGE SCALE GENOMIC DNA]</scope>
    <source>
        <strain evidence="1 2">RG2</strain>
    </source>
</reference>
<proteinExistence type="predicted"/>
<dbReference type="RefSeq" id="WP_217285876.1">
    <property type="nucleotide sequence ID" value="NZ_CP077683.1"/>
</dbReference>
<keyword evidence="2" id="KW-1185">Reference proteome</keyword>
<evidence type="ECO:0008006" key="3">
    <source>
        <dbReference type="Google" id="ProtNLM"/>
    </source>
</evidence>
<dbReference type="Proteomes" id="UP000683559">
    <property type="component" value="Chromosome"/>
</dbReference>
<accession>A0ABX8LFN3</accession>